<name>A0A2R3UAU2_9VIRU</name>
<protein>
    <submittedName>
        <fullName evidence="2">Replication protein VP4</fullName>
    </submittedName>
</protein>
<reference evidence="2" key="1">
    <citation type="submission" date="2018-03" db="EMBL/GenBank/DDBJ databases">
        <title>Twenty-four Novel Viral Genomes identified from the Dushanzi Mud Volcanic Sediment in Xinjiang, China.</title>
        <authorList>
            <person name="Han L."/>
        </authorList>
    </citation>
    <scope>NUCLEOTIDE SEQUENCE</scope>
</reference>
<dbReference type="InterPro" id="IPR056906">
    <property type="entry name" value="ORF2/G2P_dom"/>
</dbReference>
<dbReference type="Pfam" id="PF23343">
    <property type="entry name" value="REP_ORF2-G2P"/>
    <property type="match status" value="1"/>
</dbReference>
<dbReference type="EMBL" id="MH029521">
    <property type="protein sequence ID" value="AVQ10210.1"/>
    <property type="molecule type" value="Genomic_DNA"/>
</dbReference>
<organism evidence="2">
    <name type="scientific">Gokushovirinae environmental samples</name>
    <dbReference type="NCBI Taxonomy" id="1478972"/>
    <lineage>
        <taxon>Viruses</taxon>
        <taxon>Monodnaviria</taxon>
        <taxon>Sangervirae</taxon>
        <taxon>Phixviricota</taxon>
        <taxon>Malgrandaviricetes</taxon>
        <taxon>Petitvirales</taxon>
        <taxon>Microviridae</taxon>
        <taxon>environmental samples</taxon>
    </lineage>
</organism>
<evidence type="ECO:0000313" key="2">
    <source>
        <dbReference type="EMBL" id="AVQ10210.1"/>
    </source>
</evidence>
<evidence type="ECO:0000259" key="1">
    <source>
        <dbReference type="Pfam" id="PF23343"/>
    </source>
</evidence>
<accession>A0A2R3UAU2</accession>
<proteinExistence type="predicted"/>
<feature type="domain" description="Replication-associated protein ORF2/G2P" evidence="1">
    <location>
        <begin position="68"/>
        <end position="182"/>
    </location>
</feature>
<sequence>MACDHPLAGYTAREFGPNGKRGITFNPLLSLTGKSFPIPCGRCMQCRIKYCRDWSVRCMHEKLLHADNVFLTLTYNDDKLPHGGTLVRNDPVLFLKRLRTAISPIRYRFYGCGEYGTKSWRPHYHMILFGIDFNDKKFYKMTNRGHKLYTSEFISTLWPNGFNVLGDVDYDSCAYVAGYVTSKINGDKAEAHYERILPSGEIVNLLPEFSMMSRGSGKDDPDPTYRGGIGSGWFLKYGTHAYAHDSVIFKGKEVSPPRYYDTRYEVLDEARLRKLKVKRRAKARLRAADNTSSRRHVKEELLRLNLKAKSKEF</sequence>